<reference evidence="3 4" key="1">
    <citation type="journal article" date="2020" name="IScience">
        <title>Genome Sequencing of the Endangered Kingdonia uniflora (Circaeasteraceae, Ranunculales) Reveals Potential Mechanisms of Evolutionary Specialization.</title>
        <authorList>
            <person name="Sun Y."/>
            <person name="Deng T."/>
            <person name="Zhang A."/>
            <person name="Moore M.J."/>
            <person name="Landis J.B."/>
            <person name="Lin N."/>
            <person name="Zhang H."/>
            <person name="Zhang X."/>
            <person name="Huang J."/>
            <person name="Zhang X."/>
            <person name="Sun H."/>
            <person name="Wang H."/>
        </authorList>
    </citation>
    <scope>NUCLEOTIDE SEQUENCE [LARGE SCALE GENOMIC DNA]</scope>
    <source>
        <strain evidence="3">TB1705</strain>
        <tissue evidence="3">Leaf</tissue>
    </source>
</reference>
<dbReference type="PROSITE" id="PS51375">
    <property type="entry name" value="PPR"/>
    <property type="match status" value="2"/>
</dbReference>
<dbReference type="PANTHER" id="PTHR47926">
    <property type="entry name" value="PENTATRICOPEPTIDE REPEAT-CONTAINING PROTEIN"/>
    <property type="match status" value="1"/>
</dbReference>
<dbReference type="InterPro" id="IPR002885">
    <property type="entry name" value="PPR_rpt"/>
</dbReference>
<dbReference type="InterPro" id="IPR011990">
    <property type="entry name" value="TPR-like_helical_dom_sf"/>
</dbReference>
<evidence type="ECO:0008006" key="5">
    <source>
        <dbReference type="Google" id="ProtNLM"/>
    </source>
</evidence>
<dbReference type="FunFam" id="1.25.40.10:FF:000031">
    <property type="entry name" value="Pentatricopeptide repeat-containing protein mitochondrial"/>
    <property type="match status" value="1"/>
</dbReference>
<feature type="repeat" description="PPR" evidence="2">
    <location>
        <begin position="319"/>
        <end position="353"/>
    </location>
</feature>
<dbReference type="GO" id="GO:0003723">
    <property type="term" value="F:RNA binding"/>
    <property type="evidence" value="ECO:0007669"/>
    <property type="project" value="InterPro"/>
</dbReference>
<organism evidence="3 4">
    <name type="scientific">Kingdonia uniflora</name>
    <dbReference type="NCBI Taxonomy" id="39325"/>
    <lineage>
        <taxon>Eukaryota</taxon>
        <taxon>Viridiplantae</taxon>
        <taxon>Streptophyta</taxon>
        <taxon>Embryophyta</taxon>
        <taxon>Tracheophyta</taxon>
        <taxon>Spermatophyta</taxon>
        <taxon>Magnoliopsida</taxon>
        <taxon>Ranunculales</taxon>
        <taxon>Circaeasteraceae</taxon>
        <taxon>Kingdonia</taxon>
    </lineage>
</organism>
<protein>
    <recommendedName>
        <fullName evidence="5">Pentatricopeptide repeat-containing protein</fullName>
    </recommendedName>
</protein>
<dbReference type="Gene3D" id="1.25.40.10">
    <property type="entry name" value="Tetratricopeptide repeat domain"/>
    <property type="match status" value="2"/>
</dbReference>
<gene>
    <name evidence="3" type="ORF">GIB67_037767</name>
</gene>
<dbReference type="Pfam" id="PF13041">
    <property type="entry name" value="PPR_2"/>
    <property type="match status" value="1"/>
</dbReference>
<keyword evidence="4" id="KW-1185">Reference proteome</keyword>
<dbReference type="PANTHER" id="PTHR47926:SF440">
    <property type="entry name" value="REPEAT-CONTAINING PROTEIN, PUTATIVE-RELATED"/>
    <property type="match status" value="1"/>
</dbReference>
<accession>A0A7J7LV61</accession>
<dbReference type="EMBL" id="JACGCM010001976">
    <property type="protein sequence ID" value="KAF6146467.1"/>
    <property type="molecule type" value="Genomic_DNA"/>
</dbReference>
<keyword evidence="1" id="KW-0677">Repeat</keyword>
<feature type="repeat" description="PPR" evidence="2">
    <location>
        <begin position="218"/>
        <end position="252"/>
    </location>
</feature>
<dbReference type="AlphaFoldDB" id="A0A7J7LV61"/>
<dbReference type="GO" id="GO:0009451">
    <property type="term" value="P:RNA modification"/>
    <property type="evidence" value="ECO:0007669"/>
    <property type="project" value="InterPro"/>
</dbReference>
<proteinExistence type="predicted"/>
<evidence type="ECO:0000313" key="3">
    <source>
        <dbReference type="EMBL" id="KAF6146467.1"/>
    </source>
</evidence>
<dbReference type="InterPro" id="IPR046960">
    <property type="entry name" value="PPR_At4g14850-like_plant"/>
</dbReference>
<dbReference type="NCBIfam" id="TIGR00756">
    <property type="entry name" value="PPR"/>
    <property type="match status" value="2"/>
</dbReference>
<comment type="caution">
    <text evidence="3">The sequence shown here is derived from an EMBL/GenBank/DDBJ whole genome shotgun (WGS) entry which is preliminary data.</text>
</comment>
<dbReference type="Proteomes" id="UP000541444">
    <property type="component" value="Unassembled WGS sequence"/>
</dbReference>
<sequence length="404" mass="46604">MGSNHFYDDVWEPTRVSSNGGFHGFVIFISDSTRELGVHFLKNEIRWFDVFVRWKAWVEIETVSMLKRLESNSDGNQFCCDEFVIDKASIGIERLEKIPIILQEFGMAESVIREITERARKIVLEPLVENVQREPYVPLIIMKRRTKLTGIGEDYKVMSWAIGSLSWMMLRWDLNRHIRLETRVCLDMEYNMSLDRAYIKVGDLDSVQNIFNEMPVRDVISWTSLIEGYSQMDRFSESVKLFRKMMKAKVKSYDITVTSVLSVCAHLGSLDIGKAVHDYICGYNIHPNICVRNALIYMNFKCGSTKKALEVFKEMVEKDTVSWTSVITGLAINGYSIEAIDYFSRMLSKGVRPRDVTYIGVLQACVCAGLVDKGLEYFEEKFCFNPPNYGMDLPLAPIFLKIRH</sequence>
<evidence type="ECO:0000256" key="2">
    <source>
        <dbReference type="PROSITE-ProRule" id="PRU00708"/>
    </source>
</evidence>
<name>A0A7J7LV61_9MAGN</name>
<evidence type="ECO:0000313" key="4">
    <source>
        <dbReference type="Proteomes" id="UP000541444"/>
    </source>
</evidence>
<evidence type="ECO:0000256" key="1">
    <source>
        <dbReference type="ARBA" id="ARBA00022737"/>
    </source>
</evidence>
<dbReference type="Pfam" id="PF01535">
    <property type="entry name" value="PPR"/>
    <property type="match status" value="2"/>
</dbReference>